<keyword evidence="1" id="KW-0812">Transmembrane</keyword>
<dbReference type="AlphaFoldDB" id="A0A5P6VTG1"/>
<dbReference type="EMBL" id="CP043028">
    <property type="protein sequence ID" value="QFJ55877.1"/>
    <property type="molecule type" value="Genomic_DNA"/>
</dbReference>
<feature type="transmembrane region" description="Helical" evidence="1">
    <location>
        <begin position="82"/>
        <end position="100"/>
    </location>
</feature>
<keyword evidence="1" id="KW-1133">Transmembrane helix</keyword>
<feature type="transmembrane region" description="Helical" evidence="1">
    <location>
        <begin position="254"/>
        <end position="276"/>
    </location>
</feature>
<accession>A0A5P6VTG1</accession>
<keyword evidence="1" id="KW-0472">Membrane</keyword>
<proteinExistence type="predicted"/>
<organism evidence="2 3">
    <name type="scientific">Pseudobutyrivibrio xylanivorans</name>
    <dbReference type="NCBI Taxonomy" id="185007"/>
    <lineage>
        <taxon>Bacteria</taxon>
        <taxon>Bacillati</taxon>
        <taxon>Bacillota</taxon>
        <taxon>Clostridia</taxon>
        <taxon>Lachnospirales</taxon>
        <taxon>Lachnospiraceae</taxon>
        <taxon>Pseudobutyrivibrio</taxon>
    </lineage>
</organism>
<feature type="transmembrane region" description="Helical" evidence="1">
    <location>
        <begin position="178"/>
        <end position="193"/>
    </location>
</feature>
<feature type="transmembrane region" description="Helical" evidence="1">
    <location>
        <begin position="205"/>
        <end position="226"/>
    </location>
</feature>
<dbReference type="KEGG" id="pxv:FXF36_13770"/>
<name>A0A5P6VTG1_PSEXY</name>
<dbReference type="Proteomes" id="UP000327030">
    <property type="component" value="Chromosome 1"/>
</dbReference>
<protein>
    <submittedName>
        <fullName evidence="2">Uncharacterized protein</fullName>
    </submittedName>
</protein>
<evidence type="ECO:0000313" key="3">
    <source>
        <dbReference type="Proteomes" id="UP000327030"/>
    </source>
</evidence>
<dbReference type="OrthoDB" id="2032052at2"/>
<gene>
    <name evidence="2" type="ORF">FXF36_13770</name>
</gene>
<feature type="transmembrane region" description="Helical" evidence="1">
    <location>
        <begin position="105"/>
        <end position="124"/>
    </location>
</feature>
<reference evidence="3" key="1">
    <citation type="submission" date="2019-08" db="EMBL/GenBank/DDBJ databases">
        <title>Complete Genome Sequence of the Polysaccharide-Degrading Rumen Bacterium Pseudobutyrivibrio xylanivorans MA3014.</title>
        <authorList>
            <person name="Palevich N."/>
            <person name="Maclean P.H."/>
            <person name="Kelly W.J."/>
            <person name="Leahy S.C."/>
            <person name="Rakonjac J."/>
            <person name="Attwood G.T."/>
        </authorList>
    </citation>
    <scope>NUCLEOTIDE SEQUENCE [LARGE SCALE GENOMIC DNA]</scope>
    <source>
        <strain evidence="3">MA3014</strain>
    </source>
</reference>
<sequence length="340" mass="38905">MDNRLKKFFEIFAVFSITFVVMVSSSFNIWTGGTFTMVQRSILDFAHSVRDGYSAYVELEGHYGPVIYELVGLGYLVKASNTAHYLIEFVIVFFSTYFMYKTAKLYTSIQFSIGITLILMVFGWGDLTHAGAEQLVFFFMVALGYHIARQLQRGFLSYHVYLMAIEMTLMFFLQPGYALIWVVMLAAFAVKFIRAGMEKAACKSFFLSIIEGIVTVTVPMALYFLYFQNATEFFEMVVLYNYSRLGSLLEGMKVIWNMPWIIIIPIFIIVTIVKLIQGEDVKGLFFWMDYMIVAFIVIALQGDNLASELVLTKALYVVPLASVFSLADKRLGFQTEERVF</sequence>
<dbReference type="RefSeq" id="WP_151625054.1">
    <property type="nucleotide sequence ID" value="NZ_CP043028.1"/>
</dbReference>
<feature type="transmembrane region" description="Helical" evidence="1">
    <location>
        <begin position="12"/>
        <end position="30"/>
    </location>
</feature>
<feature type="transmembrane region" description="Helical" evidence="1">
    <location>
        <begin position="283"/>
        <end position="300"/>
    </location>
</feature>
<evidence type="ECO:0000256" key="1">
    <source>
        <dbReference type="SAM" id="Phobius"/>
    </source>
</evidence>
<feature type="transmembrane region" description="Helical" evidence="1">
    <location>
        <begin position="306"/>
        <end position="327"/>
    </location>
</feature>
<evidence type="ECO:0000313" key="2">
    <source>
        <dbReference type="EMBL" id="QFJ55877.1"/>
    </source>
</evidence>